<name>A0ABP8HGY1_9BURK</name>
<dbReference type="InterPro" id="IPR052517">
    <property type="entry name" value="GlcG_carb_metab_protein"/>
</dbReference>
<evidence type="ECO:0000256" key="1">
    <source>
        <dbReference type="SAM" id="MobiDB-lite"/>
    </source>
</evidence>
<protein>
    <recommendedName>
        <fullName evidence="4">Heme-binding protein</fullName>
    </recommendedName>
</protein>
<gene>
    <name evidence="2" type="ORF">GCM10023165_18390</name>
</gene>
<comment type="caution">
    <text evidence="2">The sequence shown here is derived from an EMBL/GenBank/DDBJ whole genome shotgun (WGS) entry which is preliminary data.</text>
</comment>
<evidence type="ECO:0000313" key="3">
    <source>
        <dbReference type="Proteomes" id="UP001500975"/>
    </source>
</evidence>
<feature type="region of interest" description="Disordered" evidence="1">
    <location>
        <begin position="1"/>
        <end position="24"/>
    </location>
</feature>
<dbReference type="Proteomes" id="UP001500975">
    <property type="component" value="Unassembled WGS sequence"/>
</dbReference>
<dbReference type="SUPFAM" id="SSF143744">
    <property type="entry name" value="GlcG-like"/>
    <property type="match status" value="1"/>
</dbReference>
<keyword evidence="3" id="KW-1185">Reference proteome</keyword>
<dbReference type="EMBL" id="BAABGJ010000015">
    <property type="protein sequence ID" value="GAA4339205.1"/>
    <property type="molecule type" value="Genomic_DNA"/>
</dbReference>
<evidence type="ECO:0008006" key="4">
    <source>
        <dbReference type="Google" id="ProtNLM"/>
    </source>
</evidence>
<reference evidence="3" key="1">
    <citation type="journal article" date="2019" name="Int. J. Syst. Evol. Microbiol.">
        <title>The Global Catalogue of Microorganisms (GCM) 10K type strain sequencing project: providing services to taxonomists for standard genome sequencing and annotation.</title>
        <authorList>
            <consortium name="The Broad Institute Genomics Platform"/>
            <consortium name="The Broad Institute Genome Sequencing Center for Infectious Disease"/>
            <person name="Wu L."/>
            <person name="Ma J."/>
        </authorList>
    </citation>
    <scope>NUCLEOTIDE SEQUENCE [LARGE SCALE GENOMIC DNA]</scope>
    <source>
        <strain evidence="3">JCM 17804</strain>
    </source>
</reference>
<dbReference type="Pfam" id="PF03928">
    <property type="entry name" value="HbpS-like"/>
    <property type="match status" value="1"/>
</dbReference>
<dbReference type="Gene3D" id="3.30.450.150">
    <property type="entry name" value="Haem-degrading domain"/>
    <property type="match status" value="1"/>
</dbReference>
<dbReference type="InterPro" id="IPR005624">
    <property type="entry name" value="PduO/GlcC-like"/>
</dbReference>
<evidence type="ECO:0000313" key="2">
    <source>
        <dbReference type="EMBL" id="GAA4339205.1"/>
    </source>
</evidence>
<accession>A0ABP8HGY1</accession>
<dbReference type="PANTHER" id="PTHR34309:SF10">
    <property type="entry name" value="SLR1406 PROTEIN"/>
    <property type="match status" value="1"/>
</dbReference>
<organism evidence="2 3">
    <name type="scientific">Variovorax defluvii</name>
    <dbReference type="NCBI Taxonomy" id="913761"/>
    <lineage>
        <taxon>Bacteria</taxon>
        <taxon>Pseudomonadati</taxon>
        <taxon>Pseudomonadota</taxon>
        <taxon>Betaproteobacteria</taxon>
        <taxon>Burkholderiales</taxon>
        <taxon>Comamonadaceae</taxon>
        <taxon>Variovorax</taxon>
    </lineage>
</organism>
<dbReference type="PANTHER" id="PTHR34309">
    <property type="entry name" value="SLR1406 PROTEIN"/>
    <property type="match status" value="1"/>
</dbReference>
<dbReference type="InterPro" id="IPR038084">
    <property type="entry name" value="PduO/GlcC-like_sf"/>
</dbReference>
<sequence length="203" mass="20268">MAPAGRDFYSGDAAGKTPARDSTPLENFMHPILRRGALAVSFATIAIGAHAQAQAPAQAQSPAVRSEKNISLELANQIAAATVAACAANGYSVAATVVDRAGVVRAIQRADNAGAHTIAASERKAWTSASAKAPTLAMMENAQKNPGAANLVNIPGFLLLGGGVPVKAGNEVIGAVGVGGAPGGHLDEQCANAGIDKVKAQLG</sequence>
<proteinExistence type="predicted"/>